<dbReference type="EMBL" id="GL996503">
    <property type="protein sequence ID" value="EGW31328.1"/>
    <property type="molecule type" value="Genomic_DNA"/>
</dbReference>
<comment type="similarity">
    <text evidence="2 8">Belongs to the Mediator complex subunit 7 family.</text>
</comment>
<comment type="function">
    <text evidence="8">Component of the Mediator complex, a coactivator involved in the regulated transcription of nearly all RNA polymerase II-dependent genes. Mediator functions as a bridge to convey information from gene-specific regulatory proteins to the basal RNA polymerase II transcription machinery.</text>
</comment>
<dbReference type="Gene3D" id="6.10.140.200">
    <property type="match status" value="1"/>
</dbReference>
<evidence type="ECO:0000256" key="4">
    <source>
        <dbReference type="ARBA" id="ARBA00023015"/>
    </source>
</evidence>
<dbReference type="Proteomes" id="UP000000709">
    <property type="component" value="Unassembled WGS sequence"/>
</dbReference>
<dbReference type="PANTHER" id="PTHR21428:SF11">
    <property type="entry name" value="MEDIATOR OF RNA POLYMERASE II TRANSCRIPTION SUBUNIT 7"/>
    <property type="match status" value="1"/>
</dbReference>
<keyword evidence="4 8" id="KW-0805">Transcription regulation</keyword>
<keyword evidence="7 8" id="KW-0539">Nucleus</keyword>
<dbReference type="RefSeq" id="XP_007376106.1">
    <property type="nucleotide sequence ID" value="XM_007376044.1"/>
</dbReference>
<name>G3ARR1_SPAPN</name>
<evidence type="ECO:0000256" key="1">
    <source>
        <dbReference type="ARBA" id="ARBA00004123"/>
    </source>
</evidence>
<dbReference type="Gene3D" id="6.10.140.1520">
    <property type="match status" value="1"/>
</dbReference>
<proteinExistence type="inferred from homology"/>
<reference evidence="9 10" key="1">
    <citation type="journal article" date="2011" name="Proc. Natl. Acad. Sci. U.S.A.">
        <title>Comparative genomics of xylose-fermenting fungi for enhanced biofuel production.</title>
        <authorList>
            <person name="Wohlbach D.J."/>
            <person name="Kuo A."/>
            <person name="Sato T.K."/>
            <person name="Potts K.M."/>
            <person name="Salamov A.A."/>
            <person name="LaButti K.M."/>
            <person name="Sun H."/>
            <person name="Clum A."/>
            <person name="Pangilinan J.L."/>
            <person name="Lindquist E.A."/>
            <person name="Lucas S."/>
            <person name="Lapidus A."/>
            <person name="Jin M."/>
            <person name="Gunawan C."/>
            <person name="Balan V."/>
            <person name="Dale B.E."/>
            <person name="Jeffries T.W."/>
            <person name="Zinkel R."/>
            <person name="Barry K.W."/>
            <person name="Grigoriev I.V."/>
            <person name="Gasch A.P."/>
        </authorList>
    </citation>
    <scope>NUCLEOTIDE SEQUENCE [LARGE SCALE GENOMIC DNA]</scope>
    <source>
        <strain evidence="10">NRRL Y-27907 / 11-Y1</strain>
    </source>
</reference>
<dbReference type="OrthoDB" id="10253553at2759"/>
<dbReference type="HOGENOM" id="CLU_065214_0_1_1"/>
<dbReference type="eggNOG" id="KOG0570">
    <property type="taxonomic scope" value="Eukaryota"/>
</dbReference>
<comment type="subunit">
    <text evidence="8">Component of the Mediator complex.</text>
</comment>
<dbReference type="FunCoup" id="G3ARR1">
    <property type="interactions" value="749"/>
</dbReference>
<dbReference type="GeneID" id="18870301"/>
<dbReference type="GO" id="GO:0016592">
    <property type="term" value="C:mediator complex"/>
    <property type="evidence" value="ECO:0007669"/>
    <property type="project" value="InterPro"/>
</dbReference>
<dbReference type="InParanoid" id="G3ARR1"/>
<comment type="subcellular location">
    <subcellularLocation>
        <location evidence="1 8">Nucleus</location>
    </subcellularLocation>
</comment>
<dbReference type="InterPro" id="IPR037212">
    <property type="entry name" value="Med7/Med21-like"/>
</dbReference>
<dbReference type="GO" id="GO:0003713">
    <property type="term" value="F:transcription coactivator activity"/>
    <property type="evidence" value="ECO:0007669"/>
    <property type="project" value="EnsemblFungi"/>
</dbReference>
<dbReference type="InterPro" id="IPR044888">
    <property type="entry name" value="Mediatior_Med7_sf"/>
</dbReference>
<dbReference type="GO" id="GO:0060261">
    <property type="term" value="P:positive regulation of transcription initiation by RNA polymerase II"/>
    <property type="evidence" value="ECO:0007669"/>
    <property type="project" value="EnsemblFungi"/>
</dbReference>
<evidence type="ECO:0000256" key="8">
    <source>
        <dbReference type="RuleBase" id="RU364060"/>
    </source>
</evidence>
<dbReference type="GO" id="GO:0051123">
    <property type="term" value="P:RNA polymerase II preinitiation complex assembly"/>
    <property type="evidence" value="ECO:0007669"/>
    <property type="project" value="EnsemblFungi"/>
</dbReference>
<evidence type="ECO:0000256" key="7">
    <source>
        <dbReference type="ARBA" id="ARBA00023242"/>
    </source>
</evidence>
<protein>
    <recommendedName>
        <fullName evidence="3 8">Mediator of RNA polymerase II transcription subunit 7</fullName>
    </recommendedName>
</protein>
<sequence>MSNTNEDLISSLYPPPPPYVKFFTNENLAKLAQWEQQRKSEPSENTVEVPPGELRFLVPPAPPSGSHYRGYGNIWSFEDKLPSLKSTNWRQLYPAENDESITSETKIKELHKLMDSLLLNFLELIGIMSIDPTNYESKVKDISLILININHLLNTYRPHQTRESLIMLLRKQIDLKRQEIDTIEKVSEEVKTKIKKLTEFEINSKEEHFKRNNKNDEQIRKLKSEIIEKLLSDI</sequence>
<evidence type="ECO:0000256" key="5">
    <source>
        <dbReference type="ARBA" id="ARBA00023159"/>
    </source>
</evidence>
<dbReference type="AlphaFoldDB" id="G3ARR1"/>
<dbReference type="PANTHER" id="PTHR21428">
    <property type="entry name" value="MEDIATOR OF RNA POLYMERASE II TRANSCRIPTION SUBUNIT 7"/>
    <property type="match status" value="1"/>
</dbReference>
<gene>
    <name evidence="9" type="ORF">SPAPADRAFT_140580</name>
</gene>
<keyword evidence="5 8" id="KW-0010">Activator</keyword>
<evidence type="ECO:0000313" key="9">
    <source>
        <dbReference type="EMBL" id="EGW31328.1"/>
    </source>
</evidence>
<keyword evidence="6 8" id="KW-0804">Transcription</keyword>
<accession>G3ARR1</accession>
<dbReference type="GO" id="GO:0000122">
    <property type="term" value="P:negative regulation of transcription by RNA polymerase II"/>
    <property type="evidence" value="ECO:0007669"/>
    <property type="project" value="EnsemblFungi"/>
</dbReference>
<dbReference type="GO" id="GO:0032968">
    <property type="term" value="P:positive regulation of transcription elongation by RNA polymerase II"/>
    <property type="evidence" value="ECO:0007669"/>
    <property type="project" value="EnsemblFungi"/>
</dbReference>
<dbReference type="STRING" id="619300.G3ARR1"/>
<dbReference type="Pfam" id="PF05983">
    <property type="entry name" value="Med7"/>
    <property type="match status" value="1"/>
</dbReference>
<evidence type="ECO:0000256" key="6">
    <source>
        <dbReference type="ARBA" id="ARBA00023163"/>
    </source>
</evidence>
<organism evidence="10">
    <name type="scientific">Spathaspora passalidarum (strain NRRL Y-27907 / 11-Y1)</name>
    <dbReference type="NCBI Taxonomy" id="619300"/>
    <lineage>
        <taxon>Eukaryota</taxon>
        <taxon>Fungi</taxon>
        <taxon>Dikarya</taxon>
        <taxon>Ascomycota</taxon>
        <taxon>Saccharomycotina</taxon>
        <taxon>Pichiomycetes</taxon>
        <taxon>Debaryomycetaceae</taxon>
        <taxon>Spathaspora</taxon>
    </lineage>
</organism>
<evidence type="ECO:0000256" key="2">
    <source>
        <dbReference type="ARBA" id="ARBA00009994"/>
    </source>
</evidence>
<evidence type="ECO:0000256" key="3">
    <source>
        <dbReference type="ARBA" id="ARBA00020631"/>
    </source>
</evidence>
<dbReference type="KEGG" id="spaa:SPAPADRAFT_140580"/>
<dbReference type="InterPro" id="IPR009244">
    <property type="entry name" value="Mediatior_Med7"/>
</dbReference>
<evidence type="ECO:0000313" key="10">
    <source>
        <dbReference type="Proteomes" id="UP000000709"/>
    </source>
</evidence>
<dbReference type="OMA" id="IHDSYSM"/>
<dbReference type="GO" id="GO:0070847">
    <property type="term" value="C:core mediator complex"/>
    <property type="evidence" value="ECO:0007669"/>
    <property type="project" value="EnsemblFungi"/>
</dbReference>
<keyword evidence="10" id="KW-1185">Reference proteome</keyword>
<dbReference type="SUPFAM" id="SSF140718">
    <property type="entry name" value="Mediator hinge subcomplex-like"/>
    <property type="match status" value="1"/>
</dbReference>